<dbReference type="EMBL" id="MKGR01000027">
    <property type="protein sequence ID" value="OKP03182.1"/>
    <property type="molecule type" value="Genomic_DNA"/>
</dbReference>
<organism evidence="1 2">
    <name type="scientific">Xenorhabdus thuongxuanensis</name>
    <dbReference type="NCBI Taxonomy" id="1873484"/>
    <lineage>
        <taxon>Bacteria</taxon>
        <taxon>Pseudomonadati</taxon>
        <taxon>Pseudomonadota</taxon>
        <taxon>Gammaproteobacteria</taxon>
        <taxon>Enterobacterales</taxon>
        <taxon>Morganellaceae</taxon>
        <taxon>Xenorhabdus</taxon>
    </lineage>
</organism>
<evidence type="ECO:0000313" key="1">
    <source>
        <dbReference type="EMBL" id="OKP03182.1"/>
    </source>
</evidence>
<reference evidence="1 2" key="1">
    <citation type="submission" date="2016-09" db="EMBL/GenBank/DDBJ databases">
        <title>Xenorhabdus thuongxuanensis sp. nov. and Xenorhabdus eapokensis sp. nov., isolated from Steinernema species.</title>
        <authorList>
            <person name="Kaempfer P."/>
            <person name="Tobias N.J."/>
            <person name="Phan Ke L."/>
            <person name="Bode H.B."/>
            <person name="Glaeser S.P."/>
        </authorList>
    </citation>
    <scope>NUCLEOTIDE SEQUENCE [LARGE SCALE GENOMIC DNA]</scope>
    <source>
        <strain evidence="1 2">30TX1</strain>
    </source>
</reference>
<gene>
    <name evidence="1" type="ORF">Xentx_03030</name>
</gene>
<accession>A0A1Q5TSH7</accession>
<dbReference type="AlphaFoldDB" id="A0A1Q5TSH7"/>
<sequence length="63" mass="7270">MLAIKAHPRNSDKSNGFNRFNIDVVYCFYYKNIVAIRNVEVLGVIIAARHKGHAEWRIALNLE</sequence>
<name>A0A1Q5TSH7_9GAMM</name>
<comment type="caution">
    <text evidence="1">The sequence shown here is derived from an EMBL/GenBank/DDBJ whole genome shotgun (WGS) entry which is preliminary data.</text>
</comment>
<dbReference type="Proteomes" id="UP000186277">
    <property type="component" value="Unassembled WGS sequence"/>
</dbReference>
<proteinExistence type="predicted"/>
<protein>
    <submittedName>
        <fullName evidence="1">Uncharacterized protein</fullName>
    </submittedName>
</protein>
<evidence type="ECO:0000313" key="2">
    <source>
        <dbReference type="Proteomes" id="UP000186277"/>
    </source>
</evidence>
<keyword evidence="2" id="KW-1185">Reference proteome</keyword>